<keyword evidence="1" id="KW-0067">ATP-binding</keyword>
<name>A0A2P8DBX3_9BACT</name>
<dbReference type="Pfam" id="PF08443">
    <property type="entry name" value="RimK"/>
    <property type="match status" value="1"/>
</dbReference>
<accession>A0A2P8DBX3</accession>
<dbReference type="InterPro" id="IPR048936">
    <property type="entry name" value="MvdD-like_ATPgrasp"/>
</dbReference>
<dbReference type="PANTHER" id="PTHR21621">
    <property type="entry name" value="RIBOSOMAL PROTEIN S6 MODIFICATION PROTEIN"/>
    <property type="match status" value="1"/>
</dbReference>
<reference evidence="3 4" key="1">
    <citation type="submission" date="2018-03" db="EMBL/GenBank/DDBJ databases">
        <title>Genomic Encyclopedia of Type Strains, Phase III (KMG-III): the genomes of soil and plant-associated and newly described type strains.</title>
        <authorList>
            <person name="Whitman W."/>
        </authorList>
    </citation>
    <scope>NUCLEOTIDE SEQUENCE [LARGE SCALE GENOMIC DNA]</scope>
    <source>
        <strain evidence="3 4">CGMCC 1.12700</strain>
    </source>
</reference>
<dbReference type="GO" id="GO:0005737">
    <property type="term" value="C:cytoplasm"/>
    <property type="evidence" value="ECO:0007669"/>
    <property type="project" value="TreeGrafter"/>
</dbReference>
<keyword evidence="1" id="KW-0547">Nucleotide-binding</keyword>
<gene>
    <name evidence="3" type="ORF">B0I18_101876</name>
</gene>
<dbReference type="GO" id="GO:0046872">
    <property type="term" value="F:metal ion binding"/>
    <property type="evidence" value="ECO:0007669"/>
    <property type="project" value="InterPro"/>
</dbReference>
<dbReference type="GO" id="GO:0018169">
    <property type="term" value="F:ribosomal S6-glutamic acid ligase activity"/>
    <property type="evidence" value="ECO:0007669"/>
    <property type="project" value="TreeGrafter"/>
</dbReference>
<evidence type="ECO:0000259" key="2">
    <source>
        <dbReference type="PROSITE" id="PS50975"/>
    </source>
</evidence>
<dbReference type="PANTHER" id="PTHR21621:SF0">
    <property type="entry name" value="BETA-CITRYLGLUTAMATE SYNTHASE B-RELATED"/>
    <property type="match status" value="1"/>
</dbReference>
<comment type="caution">
    <text evidence="3">The sequence shown here is derived from an EMBL/GenBank/DDBJ whole genome shotgun (WGS) entry which is preliminary data.</text>
</comment>
<dbReference type="Pfam" id="PF21068">
    <property type="entry name" value="ATPgraspMvdD"/>
    <property type="match status" value="1"/>
</dbReference>
<dbReference type="SUPFAM" id="SSF56059">
    <property type="entry name" value="Glutathione synthetase ATP-binding domain-like"/>
    <property type="match status" value="1"/>
</dbReference>
<proteinExistence type="predicted"/>
<dbReference type="GO" id="GO:0009432">
    <property type="term" value="P:SOS response"/>
    <property type="evidence" value="ECO:0007669"/>
    <property type="project" value="TreeGrafter"/>
</dbReference>
<organism evidence="3 4">
    <name type="scientific">Taibaiella chishuiensis</name>
    <dbReference type="NCBI Taxonomy" id="1434707"/>
    <lineage>
        <taxon>Bacteria</taxon>
        <taxon>Pseudomonadati</taxon>
        <taxon>Bacteroidota</taxon>
        <taxon>Chitinophagia</taxon>
        <taxon>Chitinophagales</taxon>
        <taxon>Chitinophagaceae</taxon>
        <taxon>Taibaiella</taxon>
    </lineage>
</organism>
<dbReference type="OrthoDB" id="583309at2"/>
<sequence length="345" mass="39766">MQKILIITHSQDNECIDIVTGKLEAQGAQVIRFNVDRYPLAYGLSSCYENGVWHTYLDYEGKRENLGDITALWYRRSHNLASGLKEQLEGEYLSSAHGEIRQTLFGMLEGMHCFQIGRFSQYRRLDSKEEQMKIASALGLKVPETCITNSPEEARRFVLAHKEGAIVKMQSSFAIYREGREHVVFTNVITEDNLDSIDSLQYCPMQFQQKIEKARELRVTIVGDAVFTFAVDSQQMDNAKVDWRREGLELLAQWEPYELPADVREKLLRLMDIYGANYGAIDIIVTPENEYYFLEINSAGEYFWLDRLADHKISEQIADVLLGKVFRRYHPLQLDNKLQTVAAIS</sequence>
<dbReference type="EMBL" id="PYGD01000001">
    <property type="protein sequence ID" value="PSK94716.1"/>
    <property type="molecule type" value="Genomic_DNA"/>
</dbReference>
<dbReference type="InterPro" id="IPR013651">
    <property type="entry name" value="ATP-grasp_RimK-type"/>
</dbReference>
<evidence type="ECO:0000313" key="3">
    <source>
        <dbReference type="EMBL" id="PSK94716.1"/>
    </source>
</evidence>
<dbReference type="Gene3D" id="3.30.470.20">
    <property type="entry name" value="ATP-grasp fold, B domain"/>
    <property type="match status" value="1"/>
</dbReference>
<protein>
    <submittedName>
        <fullName evidence="3">RimK-like ATP-grasp domain-containing protein</fullName>
    </submittedName>
</protein>
<dbReference type="Proteomes" id="UP000240572">
    <property type="component" value="Unassembled WGS sequence"/>
</dbReference>
<dbReference type="GO" id="GO:0005524">
    <property type="term" value="F:ATP binding"/>
    <property type="evidence" value="ECO:0007669"/>
    <property type="project" value="UniProtKB-UniRule"/>
</dbReference>
<dbReference type="AlphaFoldDB" id="A0A2P8DBX3"/>
<dbReference type="RefSeq" id="WP_106521404.1">
    <property type="nucleotide sequence ID" value="NZ_PYGD01000001.1"/>
</dbReference>
<evidence type="ECO:0000256" key="1">
    <source>
        <dbReference type="PROSITE-ProRule" id="PRU00409"/>
    </source>
</evidence>
<dbReference type="PROSITE" id="PS50975">
    <property type="entry name" value="ATP_GRASP"/>
    <property type="match status" value="1"/>
</dbReference>
<dbReference type="InterPro" id="IPR011761">
    <property type="entry name" value="ATP-grasp"/>
</dbReference>
<evidence type="ECO:0000313" key="4">
    <source>
        <dbReference type="Proteomes" id="UP000240572"/>
    </source>
</evidence>
<feature type="domain" description="ATP-grasp" evidence="2">
    <location>
        <begin position="132"/>
        <end position="322"/>
    </location>
</feature>
<keyword evidence="4" id="KW-1185">Reference proteome</keyword>